<dbReference type="OrthoDB" id="9973968at2759"/>
<name>A0A813Z9X4_9BILA</name>
<dbReference type="PANTHER" id="PTHR31516:SF18">
    <property type="entry name" value="TRANSLATION INITIATION FACTOR IF-2"/>
    <property type="match status" value="1"/>
</dbReference>
<feature type="region of interest" description="Disordered" evidence="2">
    <location>
        <begin position="74"/>
        <end position="95"/>
    </location>
</feature>
<dbReference type="GO" id="GO:0008017">
    <property type="term" value="F:microtubule binding"/>
    <property type="evidence" value="ECO:0007669"/>
    <property type="project" value="InterPro"/>
</dbReference>
<reference evidence="3" key="1">
    <citation type="submission" date="2021-02" db="EMBL/GenBank/DDBJ databases">
        <authorList>
            <person name="Nowell W R."/>
        </authorList>
    </citation>
    <scope>NUCLEOTIDE SEQUENCE</scope>
</reference>
<dbReference type="InterPro" id="IPR033336">
    <property type="entry name" value="SAXO1/2"/>
</dbReference>
<accession>A0A813Z9X4</accession>
<comment type="similarity">
    <text evidence="1">Belongs to the FAM154 family.</text>
</comment>
<feature type="region of interest" description="Disordered" evidence="2">
    <location>
        <begin position="516"/>
        <end position="570"/>
    </location>
</feature>
<dbReference type="GO" id="GO:0005856">
    <property type="term" value="C:cytoskeleton"/>
    <property type="evidence" value="ECO:0007669"/>
    <property type="project" value="TreeGrafter"/>
</dbReference>
<dbReference type="PANTHER" id="PTHR31516">
    <property type="entry name" value="STABILIZER OF AXONEMAL MICROTUBULES 2"/>
    <property type="match status" value="1"/>
</dbReference>
<sequence length="570" mass="64699">MKLENVDITKLQLGDLPKFNKCPCELCDDGCFDRAGNKHYPECQRQVPQQSKLSLAARCPLSHYKGSFLAATLSSGGTTQHRRHPCPPPRDNEIPISFKNVPMSGLSSQRDDYQPPPANITKEKMVVPVKQPDHILISRTVPMETKTQYQVEYIEKPVIPVTRRPLHDPIKDSQLYITEPTASIASQTTTRAHFKSWHSAPSQPYTEIPSVAGHVLFPSTNRNFNTTTGSSFLSYPNVSQTKPIVRLEHSGNLKSSGPMDLLTNYRRDYITPEISLIKNNQNETKNLVHEEKVYTRRPMNGISQTSFDFRPYSKHRPPPLAETEPFLSQITIGNSFTPIEKASQYRTDYPGHNTSEHPRQPLAAPKDYQQPYVTPMQKMDTLTVTQRDFQPIDINALPRIRLVPLKSSLSVKDQAAPMENMTMTRYHYQPYEPIISTQRYGELMPNVYIRPIDKFQGITTTNETYQGRSGPPARPCIPEGEKIKQGGTHDHNTNYRLDYHPHGWYTSSRPIITVTKSKKEQTVSAKKRRYSSENEENNDGTSVLHVPTMPIDAKPVKGTNGGVRNKRIKK</sequence>
<protein>
    <submittedName>
        <fullName evidence="3">Uncharacterized protein</fullName>
    </submittedName>
</protein>
<evidence type="ECO:0000256" key="2">
    <source>
        <dbReference type="SAM" id="MobiDB-lite"/>
    </source>
</evidence>
<comment type="caution">
    <text evidence="3">The sequence shown here is derived from an EMBL/GenBank/DDBJ whole genome shotgun (WGS) entry which is preliminary data.</text>
</comment>
<organism evidence="3 4">
    <name type="scientific">Rotaria sordida</name>
    <dbReference type="NCBI Taxonomy" id="392033"/>
    <lineage>
        <taxon>Eukaryota</taxon>
        <taxon>Metazoa</taxon>
        <taxon>Spiralia</taxon>
        <taxon>Gnathifera</taxon>
        <taxon>Rotifera</taxon>
        <taxon>Eurotatoria</taxon>
        <taxon>Bdelloidea</taxon>
        <taxon>Philodinida</taxon>
        <taxon>Philodinidae</taxon>
        <taxon>Rotaria</taxon>
    </lineage>
</organism>
<evidence type="ECO:0000313" key="4">
    <source>
        <dbReference type="Proteomes" id="UP000663882"/>
    </source>
</evidence>
<evidence type="ECO:0000256" key="1">
    <source>
        <dbReference type="ARBA" id="ARBA00008738"/>
    </source>
</evidence>
<evidence type="ECO:0000313" key="3">
    <source>
        <dbReference type="EMBL" id="CAF0895530.1"/>
    </source>
</evidence>
<dbReference type="AlphaFoldDB" id="A0A813Z9X4"/>
<dbReference type="Proteomes" id="UP000663882">
    <property type="component" value="Unassembled WGS sequence"/>
</dbReference>
<gene>
    <name evidence="3" type="ORF">RFH988_LOCUS8713</name>
</gene>
<dbReference type="EMBL" id="CAJNOO010000300">
    <property type="protein sequence ID" value="CAF0895530.1"/>
    <property type="molecule type" value="Genomic_DNA"/>
</dbReference>
<proteinExistence type="inferred from homology"/>